<proteinExistence type="inferred from homology"/>
<evidence type="ECO:0000256" key="5">
    <source>
        <dbReference type="ARBA" id="ARBA00023317"/>
    </source>
</evidence>
<dbReference type="InterPro" id="IPR000192">
    <property type="entry name" value="Aminotrans_V_dom"/>
</dbReference>
<dbReference type="RefSeq" id="WP_379754593.1">
    <property type="nucleotide sequence ID" value="NZ_JBHRSQ010000007.1"/>
</dbReference>
<dbReference type="InterPro" id="IPR012703">
    <property type="entry name" value="NH2EtPonate_pyrv_transaminase"/>
</dbReference>
<evidence type="ECO:0000259" key="8">
    <source>
        <dbReference type="Pfam" id="PF00266"/>
    </source>
</evidence>
<keyword evidence="2 7" id="KW-0032">Aminotransferase</keyword>
<accession>A0ABV7B3Y3</accession>
<dbReference type="SUPFAM" id="SSF53383">
    <property type="entry name" value="PLP-dependent transferases"/>
    <property type="match status" value="1"/>
</dbReference>
<comment type="subunit">
    <text evidence="7">Homodimer.</text>
</comment>
<name>A0ABV7B3Y3_9GAMM</name>
<organism evidence="9 10">
    <name type="scientific">Halomonas tibetensis</name>
    <dbReference type="NCBI Taxonomy" id="2259590"/>
    <lineage>
        <taxon>Bacteria</taxon>
        <taxon>Pseudomonadati</taxon>
        <taxon>Pseudomonadota</taxon>
        <taxon>Gammaproteobacteria</taxon>
        <taxon>Oceanospirillales</taxon>
        <taxon>Halomonadaceae</taxon>
        <taxon>Halomonas</taxon>
    </lineage>
</organism>
<dbReference type="InterPro" id="IPR024169">
    <property type="entry name" value="SP_NH2Trfase/AEP_transaminase"/>
</dbReference>
<dbReference type="InterPro" id="IPR015422">
    <property type="entry name" value="PyrdxlP-dep_Trfase_small"/>
</dbReference>
<evidence type="ECO:0000256" key="2">
    <source>
        <dbReference type="ARBA" id="ARBA00022576"/>
    </source>
</evidence>
<dbReference type="PANTHER" id="PTHR42778">
    <property type="entry name" value="2-AMINOETHYLPHOSPHONATE--PYRUVATE TRANSAMINASE"/>
    <property type="match status" value="1"/>
</dbReference>
<dbReference type="Proteomes" id="UP001595386">
    <property type="component" value="Unassembled WGS sequence"/>
</dbReference>
<dbReference type="InterPro" id="IPR015421">
    <property type="entry name" value="PyrdxlP-dep_Trfase_major"/>
</dbReference>
<evidence type="ECO:0000256" key="6">
    <source>
        <dbReference type="ARBA" id="ARBA00049460"/>
    </source>
</evidence>
<sequence length="375" mass="40977">MKTHRSDPFLLTPGPLTTSATVKAAMQRDWGSWDDEFNAMTAEMCRRLLGHANATGSHVCVPIQGSGTFAVEAALGSLIDPALTTLVLVNGAYGKRLVSLLERMRRPYEVLDTGDAAPPSPATVTERLQADPSIGYVALIHCETSSGILNPLEAIAEEVAAQERELIVDSMSAFGGLPVDAQRTPFLALISSANKCFEGVPGFGFVIVRRDALEAAEGRCHSLSLDLHDQWRYLQRTGQWRYTPPTHVVAAFLQALDEHDAEGGVKARLARYTRNRECLVTGMRRRGFITLLEDRWLSPIITTFLSPAHSAFDFARFYAELKASGFIIYPGKLTEMESFRIGSIGHLDVAVMERLLNAVDEALAAMGVDDCRPAA</sequence>
<dbReference type="Gene3D" id="3.90.1150.10">
    <property type="entry name" value="Aspartate Aminotransferase, domain 1"/>
    <property type="match status" value="1"/>
</dbReference>
<dbReference type="EC" id="2.6.1.37" evidence="7"/>
<comment type="catalytic activity">
    <reaction evidence="6 7">
        <text>(2-aminoethyl)phosphonate + pyruvate = phosphonoacetaldehyde + L-alanine</text>
        <dbReference type="Rhea" id="RHEA:17021"/>
        <dbReference type="ChEBI" id="CHEBI:15361"/>
        <dbReference type="ChEBI" id="CHEBI:57418"/>
        <dbReference type="ChEBI" id="CHEBI:57972"/>
        <dbReference type="ChEBI" id="CHEBI:58383"/>
        <dbReference type="EC" id="2.6.1.37"/>
    </reaction>
</comment>
<evidence type="ECO:0000256" key="4">
    <source>
        <dbReference type="ARBA" id="ARBA00022898"/>
    </source>
</evidence>
<dbReference type="InterPro" id="IPR015424">
    <property type="entry name" value="PyrdxlP-dep_Trfase"/>
</dbReference>
<dbReference type="NCBIfam" id="TIGR03301">
    <property type="entry name" value="PhnW-AepZ"/>
    <property type="match status" value="1"/>
</dbReference>
<keyword evidence="5 7" id="KW-0670">Pyruvate</keyword>
<dbReference type="PANTHER" id="PTHR42778:SF1">
    <property type="entry name" value="2-AMINOETHYLPHOSPHONATE--PYRUVATE TRANSAMINASE"/>
    <property type="match status" value="1"/>
</dbReference>
<protein>
    <recommendedName>
        <fullName evidence="7">2-aminoethylphosphonate--pyruvate transaminase</fullName>
        <ecNumber evidence="7">2.6.1.37</ecNumber>
    </recommendedName>
    <alternativeName>
        <fullName evidence="7">2-aminoethylphosphonate aminotransferase</fullName>
    </alternativeName>
    <alternativeName>
        <fullName evidence="7">AEP transaminase</fullName>
        <shortName evidence="7">AEPT</shortName>
    </alternativeName>
</protein>
<keyword evidence="3 7" id="KW-0808">Transferase</keyword>
<comment type="cofactor">
    <cofactor evidence="1 7">
        <name>pyridoxal 5'-phosphate</name>
        <dbReference type="ChEBI" id="CHEBI:597326"/>
    </cofactor>
</comment>
<dbReference type="GO" id="GO:0047304">
    <property type="term" value="F:2-aminoethylphosphonate-pyruvate transaminase activity"/>
    <property type="evidence" value="ECO:0007669"/>
    <property type="project" value="UniProtKB-EC"/>
</dbReference>
<reference evidence="10" key="1">
    <citation type="journal article" date="2019" name="Int. J. Syst. Evol. Microbiol.">
        <title>The Global Catalogue of Microorganisms (GCM) 10K type strain sequencing project: providing services to taxonomists for standard genome sequencing and annotation.</title>
        <authorList>
            <consortium name="The Broad Institute Genomics Platform"/>
            <consortium name="The Broad Institute Genome Sequencing Center for Infectious Disease"/>
            <person name="Wu L."/>
            <person name="Ma J."/>
        </authorList>
    </citation>
    <scope>NUCLEOTIDE SEQUENCE [LARGE SCALE GENOMIC DNA]</scope>
    <source>
        <strain evidence="10">KCTC 52660</strain>
    </source>
</reference>
<evidence type="ECO:0000313" key="9">
    <source>
        <dbReference type="EMBL" id="MFC2991045.1"/>
    </source>
</evidence>
<feature type="modified residue" description="N6-(pyridoxal phosphate)lysine" evidence="7">
    <location>
        <position position="195"/>
    </location>
</feature>
<keyword evidence="4 7" id="KW-0663">Pyridoxal phosphate</keyword>
<evidence type="ECO:0000256" key="3">
    <source>
        <dbReference type="ARBA" id="ARBA00022679"/>
    </source>
</evidence>
<dbReference type="Pfam" id="PF00266">
    <property type="entry name" value="Aminotran_5"/>
    <property type="match status" value="1"/>
</dbReference>
<evidence type="ECO:0000256" key="7">
    <source>
        <dbReference type="HAMAP-Rule" id="MF_01376"/>
    </source>
</evidence>
<dbReference type="HAMAP" id="MF_01376">
    <property type="entry name" value="PhnW_aminotrans_5"/>
    <property type="match status" value="1"/>
</dbReference>
<comment type="caution">
    <text evidence="9">The sequence shown here is derived from an EMBL/GenBank/DDBJ whole genome shotgun (WGS) entry which is preliminary data.</text>
</comment>
<evidence type="ECO:0000256" key="1">
    <source>
        <dbReference type="ARBA" id="ARBA00001933"/>
    </source>
</evidence>
<gene>
    <name evidence="7" type="primary">phnW</name>
    <name evidence="9" type="ORF">ACFODV_03240</name>
</gene>
<dbReference type="NCBIfam" id="TIGR02326">
    <property type="entry name" value="transamin_PhnW"/>
    <property type="match status" value="1"/>
</dbReference>
<evidence type="ECO:0000313" key="10">
    <source>
        <dbReference type="Proteomes" id="UP001595386"/>
    </source>
</evidence>
<dbReference type="Gene3D" id="3.40.640.10">
    <property type="entry name" value="Type I PLP-dependent aspartate aminotransferase-like (Major domain)"/>
    <property type="match status" value="1"/>
</dbReference>
<dbReference type="EMBL" id="JBHRSQ010000007">
    <property type="protein sequence ID" value="MFC2991045.1"/>
    <property type="molecule type" value="Genomic_DNA"/>
</dbReference>
<comment type="similarity">
    <text evidence="7">Belongs to the class-V pyridoxal-phosphate-dependent aminotransferase family. PhnW subfamily.</text>
</comment>
<dbReference type="NCBIfam" id="NF010006">
    <property type="entry name" value="PRK13479.1"/>
    <property type="match status" value="1"/>
</dbReference>
<feature type="domain" description="Aminotransferase class V" evidence="8">
    <location>
        <begin position="131"/>
        <end position="307"/>
    </location>
</feature>
<comment type="function">
    <text evidence="7">Involved in phosphonate degradation.</text>
</comment>
<keyword evidence="10" id="KW-1185">Reference proteome</keyword>
<dbReference type="PIRSF" id="PIRSF000524">
    <property type="entry name" value="SPT"/>
    <property type="match status" value="1"/>
</dbReference>